<dbReference type="PANTHER" id="PTHR39069">
    <property type="entry name" value="ECDYSONE-INDUCIBLE GENE E1, ISOFORM A"/>
    <property type="match status" value="1"/>
</dbReference>
<organism evidence="2 3">
    <name type="scientific">Clunio marinus</name>
    <dbReference type="NCBI Taxonomy" id="568069"/>
    <lineage>
        <taxon>Eukaryota</taxon>
        <taxon>Metazoa</taxon>
        <taxon>Ecdysozoa</taxon>
        <taxon>Arthropoda</taxon>
        <taxon>Hexapoda</taxon>
        <taxon>Insecta</taxon>
        <taxon>Pterygota</taxon>
        <taxon>Neoptera</taxon>
        <taxon>Endopterygota</taxon>
        <taxon>Diptera</taxon>
        <taxon>Nematocera</taxon>
        <taxon>Chironomoidea</taxon>
        <taxon>Chironomidae</taxon>
        <taxon>Clunio</taxon>
    </lineage>
</organism>
<reference evidence="2 3" key="1">
    <citation type="submission" date="2015-04" db="EMBL/GenBank/DDBJ databases">
        <authorList>
            <person name="Syromyatnikov M.Y."/>
            <person name="Popov V.N."/>
        </authorList>
    </citation>
    <scope>NUCLEOTIDE SEQUENCE [LARGE SCALE GENOMIC DNA]</scope>
</reference>
<evidence type="ECO:0000313" key="2">
    <source>
        <dbReference type="EMBL" id="CRL03034.1"/>
    </source>
</evidence>
<dbReference type="AlphaFoldDB" id="A0A1J1ITI1"/>
<keyword evidence="3" id="KW-1185">Reference proteome</keyword>
<dbReference type="PANTHER" id="PTHR39069:SF8">
    <property type="entry name" value="FI17111P1"/>
    <property type="match status" value="1"/>
</dbReference>
<dbReference type="OrthoDB" id="504708at2759"/>
<feature type="domain" description="EB" evidence="1">
    <location>
        <begin position="13"/>
        <end position="70"/>
    </location>
</feature>
<sequence length="523" mass="58508">MLTGANCNGICQCAEGLTYVRGRCRQLVNLNEPCRDEIDCFFGYNRDSVECRDGKCQCAEGFYQRFTNVCRRESLNGEPCIVNADCVETDSSCNNYVCTTSVGTQTLSLRNAGVQTSPSLDSLTDSLPELEKSNYFPYKRNIRSYFKYTKLENVDDTGKKFSSIDDESTQFGDSCESENKPCTGLKYSMCRRGFCQCQDRFYHKDGICKAELGEHVDANTYCGSGTFRNNKCVCRNDEFYQPNMRSCIKSASGINTSCTQPSQCTPYGAAFCPTLQPRRCQCYDYARYNAATELCELKEGLGEYCETNKNCKVENTVCTTKNTCECKQNFVAQNESECKPSFGAECEVTEDCAFENAECKLEVVDEITSTVTSTIEKYQCKEDFVGVGEKCLEKAKSYNDTCTENDQCKPLLGDKATCNESKCNCDESLHLKNGQCNDKKELNEVCSKSTECFFPNDPEAVECRNGVCKCKFDYSPDSNQNRCVRPRDKNSSKSTSPLKVVTLMLIASAVVITGSALRDAYYP</sequence>
<dbReference type="Pfam" id="PF01683">
    <property type="entry name" value="EB"/>
    <property type="match status" value="2"/>
</dbReference>
<protein>
    <submittedName>
        <fullName evidence="2">CLUMA_CG016428, isoform A</fullName>
    </submittedName>
</protein>
<evidence type="ECO:0000259" key="1">
    <source>
        <dbReference type="Pfam" id="PF01683"/>
    </source>
</evidence>
<dbReference type="InterPro" id="IPR006149">
    <property type="entry name" value="EB_dom"/>
</dbReference>
<feature type="domain" description="EB" evidence="1">
    <location>
        <begin position="380"/>
        <end position="436"/>
    </location>
</feature>
<dbReference type="EMBL" id="CVRI01000059">
    <property type="protein sequence ID" value="CRL03034.1"/>
    <property type="molecule type" value="Genomic_DNA"/>
</dbReference>
<name>A0A1J1ITI1_9DIPT</name>
<accession>A0A1J1ITI1</accession>
<dbReference type="Proteomes" id="UP000183832">
    <property type="component" value="Unassembled WGS sequence"/>
</dbReference>
<dbReference type="STRING" id="568069.A0A1J1ITI1"/>
<proteinExistence type="predicted"/>
<gene>
    <name evidence="2" type="ORF">CLUMA_CG016428</name>
</gene>
<evidence type="ECO:0000313" key="3">
    <source>
        <dbReference type="Proteomes" id="UP000183832"/>
    </source>
</evidence>